<dbReference type="GO" id="GO:0005681">
    <property type="term" value="C:spliceosomal complex"/>
    <property type="evidence" value="ECO:0000318"/>
    <property type="project" value="GO_Central"/>
</dbReference>
<dbReference type="InterPro" id="IPR012677">
    <property type="entry name" value="Nucleotide-bd_a/b_plait_sf"/>
</dbReference>
<dbReference type="EMBL" id="DF237094">
    <property type="protein sequence ID" value="GAQ83353.1"/>
    <property type="molecule type" value="Genomic_DNA"/>
</dbReference>
<dbReference type="STRING" id="105231.A0A1Y1HYT6"/>
<feature type="region of interest" description="Disordered" evidence="2">
    <location>
        <begin position="175"/>
        <end position="265"/>
    </location>
</feature>
<feature type="compositionally biased region" description="Basic and acidic residues" evidence="2">
    <location>
        <begin position="39"/>
        <end position="77"/>
    </location>
</feature>
<dbReference type="InterPro" id="IPR000504">
    <property type="entry name" value="RRM_dom"/>
</dbReference>
<evidence type="ECO:0000259" key="3">
    <source>
        <dbReference type="PROSITE" id="PS50102"/>
    </source>
</evidence>
<protein>
    <submittedName>
        <fullName evidence="4">Transformer-2 protein</fullName>
    </submittedName>
</protein>
<keyword evidence="1" id="KW-0694">RNA-binding</keyword>
<dbReference type="Proteomes" id="UP000054558">
    <property type="component" value="Unassembled WGS sequence"/>
</dbReference>
<dbReference type="Gene3D" id="3.30.70.330">
    <property type="match status" value="1"/>
</dbReference>
<dbReference type="SMART" id="SM00360">
    <property type="entry name" value="RRM"/>
    <property type="match status" value="1"/>
</dbReference>
<sequence>MSATRSPAPDGSPENRDRSPSPKQEEAARSRSPTPQRSPSRERRDTPERRDRSRTPDAPRRTRSPDDRRRSRTPERRGRSRSRSPAANGGGRGRSAENPGTNLYVTGLSTRVTEEELERYFSKEGKVADARIVRDPRTQESRGFGFITMATREDADAVVRRVNGKAFEGRLLTVEKAKRARERTPTPGQYRGVRGAHETAPPPRSSRYESDRYDRRSDRDDRYGRSYDRHDRYDDKYDRRRRSPDYGHSRRERSPYDRDRGYYRR</sequence>
<dbReference type="PROSITE" id="PS50102">
    <property type="entry name" value="RRM"/>
    <property type="match status" value="1"/>
</dbReference>
<feature type="region of interest" description="Disordered" evidence="2">
    <location>
        <begin position="1"/>
        <end position="107"/>
    </location>
</feature>
<gene>
    <name evidence="4" type="ORF">KFL_001450060</name>
</gene>
<feature type="compositionally biased region" description="Basic and acidic residues" evidence="2">
    <location>
        <begin position="206"/>
        <end position="265"/>
    </location>
</feature>
<dbReference type="AlphaFoldDB" id="A0A1Y1HYT6"/>
<accession>A0A1Y1HYT6</accession>
<dbReference type="InterPro" id="IPR050441">
    <property type="entry name" value="RBM"/>
</dbReference>
<evidence type="ECO:0000256" key="1">
    <source>
        <dbReference type="PROSITE-ProRule" id="PRU00176"/>
    </source>
</evidence>
<organism evidence="4 5">
    <name type="scientific">Klebsormidium nitens</name>
    <name type="common">Green alga</name>
    <name type="synonym">Ulothrix nitens</name>
    <dbReference type="NCBI Taxonomy" id="105231"/>
    <lineage>
        <taxon>Eukaryota</taxon>
        <taxon>Viridiplantae</taxon>
        <taxon>Streptophyta</taxon>
        <taxon>Klebsormidiophyceae</taxon>
        <taxon>Klebsormidiales</taxon>
        <taxon>Klebsormidiaceae</taxon>
        <taxon>Klebsormidium</taxon>
    </lineage>
</organism>
<evidence type="ECO:0000313" key="5">
    <source>
        <dbReference type="Proteomes" id="UP000054558"/>
    </source>
</evidence>
<dbReference type="PANTHER" id="PTHR48034">
    <property type="entry name" value="TRANSFORMER-2 SEX-DETERMINING PROTEIN-RELATED"/>
    <property type="match status" value="1"/>
</dbReference>
<dbReference type="InterPro" id="IPR035979">
    <property type="entry name" value="RBD_domain_sf"/>
</dbReference>
<dbReference type="SUPFAM" id="SSF54928">
    <property type="entry name" value="RNA-binding domain, RBD"/>
    <property type="match status" value="1"/>
</dbReference>
<feature type="compositionally biased region" description="Basic and acidic residues" evidence="2">
    <location>
        <begin position="13"/>
        <end position="29"/>
    </location>
</feature>
<dbReference type="GO" id="GO:0003723">
    <property type="term" value="F:RNA binding"/>
    <property type="evidence" value="ECO:0000318"/>
    <property type="project" value="GO_Central"/>
</dbReference>
<feature type="compositionally biased region" description="Polar residues" evidence="2">
    <location>
        <begin position="98"/>
        <end position="107"/>
    </location>
</feature>
<evidence type="ECO:0000256" key="2">
    <source>
        <dbReference type="SAM" id="MobiDB-lite"/>
    </source>
</evidence>
<proteinExistence type="predicted"/>
<name>A0A1Y1HYT6_KLENI</name>
<evidence type="ECO:0000313" key="4">
    <source>
        <dbReference type="EMBL" id="GAQ83353.1"/>
    </source>
</evidence>
<reference evidence="4 5" key="1">
    <citation type="journal article" date="2014" name="Nat. Commun.">
        <title>Klebsormidium flaccidum genome reveals primary factors for plant terrestrial adaptation.</title>
        <authorList>
            <person name="Hori K."/>
            <person name="Maruyama F."/>
            <person name="Fujisawa T."/>
            <person name="Togashi T."/>
            <person name="Yamamoto N."/>
            <person name="Seo M."/>
            <person name="Sato S."/>
            <person name="Yamada T."/>
            <person name="Mori H."/>
            <person name="Tajima N."/>
            <person name="Moriyama T."/>
            <person name="Ikeuchi M."/>
            <person name="Watanabe M."/>
            <person name="Wada H."/>
            <person name="Kobayashi K."/>
            <person name="Saito M."/>
            <person name="Masuda T."/>
            <person name="Sasaki-Sekimoto Y."/>
            <person name="Mashiguchi K."/>
            <person name="Awai K."/>
            <person name="Shimojima M."/>
            <person name="Masuda S."/>
            <person name="Iwai M."/>
            <person name="Nobusawa T."/>
            <person name="Narise T."/>
            <person name="Kondo S."/>
            <person name="Saito H."/>
            <person name="Sato R."/>
            <person name="Murakawa M."/>
            <person name="Ihara Y."/>
            <person name="Oshima-Yamada Y."/>
            <person name="Ohtaka K."/>
            <person name="Satoh M."/>
            <person name="Sonobe K."/>
            <person name="Ishii M."/>
            <person name="Ohtani R."/>
            <person name="Kanamori-Sato M."/>
            <person name="Honoki R."/>
            <person name="Miyazaki D."/>
            <person name="Mochizuki H."/>
            <person name="Umetsu J."/>
            <person name="Higashi K."/>
            <person name="Shibata D."/>
            <person name="Kamiya Y."/>
            <person name="Sato N."/>
            <person name="Nakamura Y."/>
            <person name="Tabata S."/>
            <person name="Ida S."/>
            <person name="Kurokawa K."/>
            <person name="Ohta H."/>
        </authorList>
    </citation>
    <scope>NUCLEOTIDE SEQUENCE [LARGE SCALE GENOMIC DNA]</scope>
    <source>
        <strain evidence="4 5">NIES-2285</strain>
    </source>
</reference>
<keyword evidence="5" id="KW-1185">Reference proteome</keyword>
<dbReference type="OrthoDB" id="6159137at2759"/>
<dbReference type="Pfam" id="PF00076">
    <property type="entry name" value="RRM_1"/>
    <property type="match status" value="1"/>
</dbReference>
<dbReference type="GO" id="GO:0048026">
    <property type="term" value="P:positive regulation of mRNA splicing, via spliceosome"/>
    <property type="evidence" value="ECO:0000318"/>
    <property type="project" value="GO_Central"/>
</dbReference>
<dbReference type="OMA" id="ECERYAD"/>
<feature type="domain" description="RRM" evidence="3">
    <location>
        <begin position="101"/>
        <end position="179"/>
    </location>
</feature>